<protein>
    <submittedName>
        <fullName evidence="2">Uncharacterized protein</fullName>
    </submittedName>
</protein>
<reference evidence="2 3" key="2">
    <citation type="journal article" date="2010" name="Stand. Genomic Sci.">
        <title>Complete genome sequence of Desulfohalobium retbaense type strain (HR(100)).</title>
        <authorList>
            <person name="Spring S."/>
            <person name="Nolan M."/>
            <person name="Lapidus A."/>
            <person name="Glavina Del Rio T."/>
            <person name="Copeland A."/>
            <person name="Tice H."/>
            <person name="Cheng J.F."/>
            <person name="Lucas S."/>
            <person name="Land M."/>
            <person name="Chen F."/>
            <person name="Bruce D."/>
            <person name="Goodwin L."/>
            <person name="Pitluck S."/>
            <person name="Ivanova N."/>
            <person name="Mavromatis K."/>
            <person name="Mikhailova N."/>
            <person name="Pati A."/>
            <person name="Chen A."/>
            <person name="Palaniappan K."/>
            <person name="Hauser L."/>
            <person name="Chang Y.J."/>
            <person name="Jeffries C.D."/>
            <person name="Munk C."/>
            <person name="Kiss H."/>
            <person name="Chain P."/>
            <person name="Han C."/>
            <person name="Brettin T."/>
            <person name="Detter J.C."/>
            <person name="Schuler E."/>
            <person name="Goker M."/>
            <person name="Rohde M."/>
            <person name="Bristow J."/>
            <person name="Eisen J.A."/>
            <person name="Markowitz V."/>
            <person name="Hugenholtz P."/>
            <person name="Kyrpides N.C."/>
            <person name="Klenk H.P."/>
        </authorList>
    </citation>
    <scope>NUCLEOTIDE SEQUENCE [LARGE SCALE GENOMIC DNA]</scope>
    <source>
        <strain evidence="3">ATCC 49802 / DSM 20745 / S 6022</strain>
    </source>
</reference>
<feature type="transmembrane region" description="Helical" evidence="1">
    <location>
        <begin position="91"/>
        <end position="109"/>
    </location>
</feature>
<dbReference type="AlphaFoldDB" id="D1C4L5"/>
<organism evidence="2 3">
    <name type="scientific">Sphaerobacter thermophilus (strain ATCC 49802 / DSM 20745 / KCCM 41009 / NCIMB 13125 / S 6022)</name>
    <dbReference type="NCBI Taxonomy" id="479434"/>
    <lineage>
        <taxon>Bacteria</taxon>
        <taxon>Pseudomonadati</taxon>
        <taxon>Thermomicrobiota</taxon>
        <taxon>Thermomicrobia</taxon>
        <taxon>Sphaerobacterales</taxon>
        <taxon>Sphaerobacterineae</taxon>
        <taxon>Sphaerobacteraceae</taxon>
        <taxon>Sphaerobacter</taxon>
    </lineage>
</organism>
<dbReference type="HOGENOM" id="CLU_119948_0_0_0"/>
<dbReference type="KEGG" id="sti:Sthe_1748"/>
<dbReference type="Proteomes" id="UP000002027">
    <property type="component" value="Chromosome 1"/>
</dbReference>
<dbReference type="eggNOG" id="COG3063">
    <property type="taxonomic scope" value="Bacteria"/>
</dbReference>
<dbReference type="InParanoid" id="D1C4L5"/>
<evidence type="ECO:0000256" key="1">
    <source>
        <dbReference type="SAM" id="Phobius"/>
    </source>
</evidence>
<feature type="transmembrane region" description="Helical" evidence="1">
    <location>
        <begin position="64"/>
        <end position="85"/>
    </location>
</feature>
<keyword evidence="1" id="KW-0812">Transmembrane</keyword>
<feature type="transmembrane region" description="Helical" evidence="1">
    <location>
        <begin position="162"/>
        <end position="182"/>
    </location>
</feature>
<sequence length="185" mass="20500">MTAEISDINERQCTYHPNVRTRLRCSKCGTPICPRCAVETPVGYRCPDCAAVRGLPTYQTDTGVLAKSFLVGTVVAIAVGVLWGYFPEWNFYLSLLLGFGVAEGMSWAANYKRGRDLQVAAMGLVILGLIVARVVIAQTNPWGYTLDDLLNRAIDNDVQQVFQIRLIPDLLFAGLALLIPYVRFR</sequence>
<gene>
    <name evidence="2" type="ordered locus">Sthe_1748</name>
</gene>
<keyword evidence="3" id="KW-1185">Reference proteome</keyword>
<evidence type="ECO:0000313" key="2">
    <source>
        <dbReference type="EMBL" id="ACZ39182.1"/>
    </source>
</evidence>
<evidence type="ECO:0000313" key="3">
    <source>
        <dbReference type="Proteomes" id="UP000002027"/>
    </source>
</evidence>
<name>D1C4L5_SPHTD</name>
<accession>D1C4L5</accession>
<keyword evidence="1" id="KW-0472">Membrane</keyword>
<dbReference type="RefSeq" id="WP_012872228.1">
    <property type="nucleotide sequence ID" value="NC_013523.1"/>
</dbReference>
<proteinExistence type="predicted"/>
<reference evidence="3" key="1">
    <citation type="submission" date="2009-11" db="EMBL/GenBank/DDBJ databases">
        <title>The complete chromosome 1 of Sphaerobacter thermophilus DSM 20745.</title>
        <authorList>
            <person name="Lucas S."/>
            <person name="Copeland A."/>
            <person name="Lapidus A."/>
            <person name="Glavina del Rio T."/>
            <person name="Dalin E."/>
            <person name="Tice H."/>
            <person name="Bruce D."/>
            <person name="Goodwin L."/>
            <person name="Pitluck S."/>
            <person name="Kyrpides N."/>
            <person name="Mavromatis K."/>
            <person name="Ivanova N."/>
            <person name="Mikhailova N."/>
            <person name="LaButti K.M."/>
            <person name="Clum A."/>
            <person name="Sun H.I."/>
            <person name="Brettin T."/>
            <person name="Detter J.C."/>
            <person name="Han C."/>
            <person name="Larimer F."/>
            <person name="Land M."/>
            <person name="Hauser L."/>
            <person name="Markowitz V."/>
            <person name="Cheng J.F."/>
            <person name="Hugenholtz P."/>
            <person name="Woyke T."/>
            <person name="Wu D."/>
            <person name="Steenblock K."/>
            <person name="Schneider S."/>
            <person name="Pukall R."/>
            <person name="Goeker M."/>
            <person name="Klenk H.P."/>
            <person name="Eisen J.A."/>
        </authorList>
    </citation>
    <scope>NUCLEOTIDE SEQUENCE [LARGE SCALE GENOMIC DNA]</scope>
    <source>
        <strain evidence="3">ATCC 49802 / DSM 20745 / S 6022</strain>
    </source>
</reference>
<feature type="transmembrane region" description="Helical" evidence="1">
    <location>
        <begin position="121"/>
        <end position="142"/>
    </location>
</feature>
<keyword evidence="1" id="KW-1133">Transmembrane helix</keyword>
<dbReference type="SUPFAM" id="SSF57845">
    <property type="entry name" value="B-box zinc-binding domain"/>
    <property type="match status" value="1"/>
</dbReference>
<dbReference type="EMBL" id="CP001823">
    <property type="protein sequence ID" value="ACZ39182.1"/>
    <property type="molecule type" value="Genomic_DNA"/>
</dbReference>
<dbReference type="STRING" id="479434.Sthe_1748"/>